<feature type="region of interest" description="Disordered" evidence="1">
    <location>
        <begin position="1"/>
        <end position="23"/>
    </location>
</feature>
<reference evidence="2 3" key="1">
    <citation type="submission" date="2015-09" db="EMBL/GenBank/DDBJ databases">
        <title>Host preference determinants of Valsa canker pathogens revealed by comparative genomics.</title>
        <authorList>
            <person name="Yin Z."/>
            <person name="Huang L."/>
        </authorList>
    </citation>
    <scope>NUCLEOTIDE SEQUENCE [LARGE SCALE GENOMIC DNA]</scope>
    <source>
        <strain evidence="2 3">03-1</strain>
    </source>
</reference>
<dbReference type="EMBL" id="LKEA01000050">
    <property type="protein sequence ID" value="ROV92349.1"/>
    <property type="molecule type" value="Genomic_DNA"/>
</dbReference>
<feature type="compositionally biased region" description="Basic and acidic residues" evidence="1">
    <location>
        <begin position="7"/>
        <end position="17"/>
    </location>
</feature>
<proteinExistence type="predicted"/>
<feature type="region of interest" description="Disordered" evidence="1">
    <location>
        <begin position="42"/>
        <end position="73"/>
    </location>
</feature>
<dbReference type="AlphaFoldDB" id="A0A423VMW6"/>
<evidence type="ECO:0000313" key="3">
    <source>
        <dbReference type="Proteomes" id="UP000283895"/>
    </source>
</evidence>
<accession>A0A423VMW6</accession>
<name>A0A423VMW6_9PEZI</name>
<protein>
    <submittedName>
        <fullName evidence="2">Uncharacterized protein</fullName>
    </submittedName>
</protein>
<evidence type="ECO:0000256" key="1">
    <source>
        <dbReference type="SAM" id="MobiDB-lite"/>
    </source>
</evidence>
<sequence>MAVSAIGRRETGEDRPPRTKTAVSFRASNNILSVTAAAAAAGDGNGESACGVPSHDGTTAISTPEEAAQIESL</sequence>
<comment type="caution">
    <text evidence="2">The sequence shown here is derived from an EMBL/GenBank/DDBJ whole genome shotgun (WGS) entry which is preliminary data.</text>
</comment>
<evidence type="ECO:0000313" key="2">
    <source>
        <dbReference type="EMBL" id="ROV92349.1"/>
    </source>
</evidence>
<dbReference type="Proteomes" id="UP000283895">
    <property type="component" value="Unassembled WGS sequence"/>
</dbReference>
<keyword evidence="3" id="KW-1185">Reference proteome</keyword>
<gene>
    <name evidence="2" type="ORF">VMCG_09145</name>
</gene>
<organism evidence="2 3">
    <name type="scientific">Cytospora schulzeri</name>
    <dbReference type="NCBI Taxonomy" id="448051"/>
    <lineage>
        <taxon>Eukaryota</taxon>
        <taxon>Fungi</taxon>
        <taxon>Dikarya</taxon>
        <taxon>Ascomycota</taxon>
        <taxon>Pezizomycotina</taxon>
        <taxon>Sordariomycetes</taxon>
        <taxon>Sordariomycetidae</taxon>
        <taxon>Diaporthales</taxon>
        <taxon>Cytosporaceae</taxon>
        <taxon>Cytospora</taxon>
    </lineage>
</organism>